<sequence>MDTQVSDMLMAYPWLVQYQIRWEGVATTAPSPPLDPAGGETVAAFDGGRGGGDGYNGRREGGSPLLLFSSSSGNRGKGGDTPGTLPAVSDSYTVPSAA</sequence>
<feature type="region of interest" description="Disordered" evidence="1">
    <location>
        <begin position="29"/>
        <end position="98"/>
    </location>
</feature>
<reference evidence="2" key="1">
    <citation type="submission" date="2002-03" db="EMBL/GenBank/DDBJ databases">
        <title>Oryza sativa nipponbare(GA3) genomic DNA, chromosome 2, PAC clone:P0027A02.</title>
        <authorList>
            <person name="Sasaki T."/>
            <person name="Matsumoto T."/>
            <person name="Yamamoto K."/>
        </authorList>
    </citation>
    <scope>NUCLEOTIDE SEQUENCE</scope>
</reference>
<reference evidence="4" key="3">
    <citation type="journal article" date="2005" name="Nature">
        <title>The map-based sequence of the rice genome.</title>
        <authorList>
            <consortium name="International rice genome sequencing project (IRGSP)"/>
            <person name="Matsumoto T."/>
            <person name="Wu J."/>
            <person name="Kanamori H."/>
            <person name="Katayose Y."/>
            <person name="Fujisawa M."/>
            <person name="Namiki N."/>
            <person name="Mizuno H."/>
            <person name="Yamamoto K."/>
            <person name="Antonio B.A."/>
            <person name="Baba T."/>
            <person name="Sakata K."/>
            <person name="Nagamura Y."/>
            <person name="Aoki H."/>
            <person name="Arikawa K."/>
            <person name="Arita K."/>
            <person name="Bito T."/>
            <person name="Chiden Y."/>
            <person name="Fujitsuka N."/>
            <person name="Fukunaka R."/>
            <person name="Hamada M."/>
            <person name="Harada C."/>
            <person name="Hayashi A."/>
            <person name="Hijishita S."/>
            <person name="Honda M."/>
            <person name="Hosokawa S."/>
            <person name="Ichikawa Y."/>
            <person name="Idonuma A."/>
            <person name="Iijima M."/>
            <person name="Ikeda M."/>
            <person name="Ikeno M."/>
            <person name="Ito K."/>
            <person name="Ito S."/>
            <person name="Ito T."/>
            <person name="Ito Y."/>
            <person name="Ito Y."/>
            <person name="Iwabuchi A."/>
            <person name="Kamiya K."/>
            <person name="Karasawa W."/>
            <person name="Kurita K."/>
            <person name="Katagiri S."/>
            <person name="Kikuta A."/>
            <person name="Kobayashi H."/>
            <person name="Kobayashi N."/>
            <person name="Machita K."/>
            <person name="Maehara T."/>
            <person name="Masukawa M."/>
            <person name="Mizubayashi T."/>
            <person name="Mukai Y."/>
            <person name="Nagasaki H."/>
            <person name="Nagata Y."/>
            <person name="Naito S."/>
            <person name="Nakashima M."/>
            <person name="Nakama Y."/>
            <person name="Nakamichi Y."/>
            <person name="Nakamura M."/>
            <person name="Meguro A."/>
            <person name="Negishi M."/>
            <person name="Ohta I."/>
            <person name="Ohta T."/>
            <person name="Okamoto M."/>
            <person name="Ono N."/>
            <person name="Saji S."/>
            <person name="Sakaguchi M."/>
            <person name="Sakai K."/>
            <person name="Shibata M."/>
            <person name="Shimokawa T."/>
            <person name="Song J."/>
            <person name="Takazaki Y."/>
            <person name="Terasawa K."/>
            <person name="Tsugane M."/>
            <person name="Tsuji K."/>
            <person name="Ueda S."/>
            <person name="Waki K."/>
            <person name="Yamagata H."/>
            <person name="Yamamoto M."/>
            <person name="Yamamoto S."/>
            <person name="Yamane H."/>
            <person name="Yoshiki S."/>
            <person name="Yoshihara R."/>
            <person name="Yukawa K."/>
            <person name="Zhong H."/>
            <person name="Yano M."/>
            <person name="Yuan Q."/>
            <person name="Ouyang S."/>
            <person name="Liu J."/>
            <person name="Jones K.M."/>
            <person name="Gansberger K."/>
            <person name="Moffat K."/>
            <person name="Hill J."/>
            <person name="Bera J."/>
            <person name="Fadrosh D."/>
            <person name="Jin S."/>
            <person name="Johri S."/>
            <person name="Kim M."/>
            <person name="Overton L."/>
            <person name="Reardon M."/>
            <person name="Tsitrin T."/>
            <person name="Vuong H."/>
            <person name="Weaver B."/>
            <person name="Ciecko A."/>
            <person name="Tallon L."/>
            <person name="Jackson J."/>
            <person name="Pai G."/>
            <person name="Aken S.V."/>
            <person name="Utterback T."/>
            <person name="Reidmuller S."/>
            <person name="Feldblyum T."/>
            <person name="Hsiao J."/>
            <person name="Zismann V."/>
            <person name="Iobst S."/>
            <person name="de Vazeille A.R."/>
            <person name="Buell C.R."/>
            <person name="Ying K."/>
            <person name="Li Y."/>
            <person name="Lu T."/>
            <person name="Huang Y."/>
            <person name="Zhao Q."/>
            <person name="Feng Q."/>
            <person name="Zhang L."/>
            <person name="Zhu J."/>
            <person name="Weng Q."/>
            <person name="Mu J."/>
            <person name="Lu Y."/>
            <person name="Fan D."/>
            <person name="Liu Y."/>
            <person name="Guan J."/>
            <person name="Zhang Y."/>
            <person name="Yu S."/>
            <person name="Liu X."/>
            <person name="Zhang Y."/>
            <person name="Hong G."/>
            <person name="Han B."/>
            <person name="Choisne N."/>
            <person name="Demange N."/>
            <person name="Orjeda G."/>
            <person name="Samain S."/>
            <person name="Cattolico L."/>
            <person name="Pelletier E."/>
            <person name="Couloux A."/>
            <person name="Segurens B."/>
            <person name="Wincker P."/>
            <person name="D'Hont A."/>
            <person name="Scarpelli C."/>
            <person name="Weissenbach J."/>
            <person name="Salanoubat M."/>
            <person name="Quetier F."/>
            <person name="Yu Y."/>
            <person name="Kim H.R."/>
            <person name="Rambo T."/>
            <person name="Currie J."/>
            <person name="Collura K."/>
            <person name="Luo M."/>
            <person name="Yang T."/>
            <person name="Ammiraju J.S.S."/>
            <person name="Engler F."/>
            <person name="Soderlund C."/>
            <person name="Wing R.A."/>
            <person name="Palmer L.E."/>
            <person name="de la Bastide M."/>
            <person name="Spiegel L."/>
            <person name="Nascimento L."/>
            <person name="Zutavern T."/>
            <person name="O'Shaughnessy A."/>
            <person name="Dike S."/>
            <person name="Dedhia N."/>
            <person name="Preston R."/>
            <person name="Balija V."/>
            <person name="McCombie W.R."/>
            <person name="Chow T."/>
            <person name="Chen H."/>
            <person name="Chung M."/>
            <person name="Chen C."/>
            <person name="Shaw J."/>
            <person name="Wu H."/>
            <person name="Hsiao K."/>
            <person name="Chao Y."/>
            <person name="Chu M."/>
            <person name="Cheng C."/>
            <person name="Hour A."/>
            <person name="Lee P."/>
            <person name="Lin S."/>
            <person name="Lin Y."/>
            <person name="Liou J."/>
            <person name="Liu S."/>
            <person name="Hsing Y."/>
            <person name="Raghuvanshi S."/>
            <person name="Mohanty A."/>
            <person name="Bharti A.K."/>
            <person name="Gaur A."/>
            <person name="Gupta V."/>
            <person name="Kumar D."/>
            <person name="Ravi V."/>
            <person name="Vij S."/>
            <person name="Kapur A."/>
            <person name="Khurana P."/>
            <person name="Khurana P."/>
            <person name="Khurana J.P."/>
            <person name="Tyagi A.K."/>
            <person name="Gaikwad K."/>
            <person name="Singh A."/>
            <person name="Dalal V."/>
            <person name="Srivastava S."/>
            <person name="Dixit A."/>
            <person name="Pal A.K."/>
            <person name="Ghazi I.A."/>
            <person name="Yadav M."/>
            <person name="Pandit A."/>
            <person name="Bhargava A."/>
            <person name="Sureshbabu K."/>
            <person name="Batra K."/>
            <person name="Sharma T.R."/>
            <person name="Mohapatra T."/>
            <person name="Singh N.K."/>
            <person name="Messing J."/>
            <person name="Nelson A.B."/>
            <person name="Fuks G."/>
            <person name="Kavchok S."/>
            <person name="Keizer G."/>
            <person name="Linton E."/>
            <person name="Llaca V."/>
            <person name="Song R."/>
            <person name="Tanyolac B."/>
            <person name="Young S."/>
            <person name="Ho-Il K."/>
            <person name="Hahn J.H."/>
            <person name="Sangsakoo G."/>
            <person name="Vanavichit A."/>
            <person name="de Mattos Luiz.A.T."/>
            <person name="Zimmer P.D."/>
            <person name="Malone G."/>
            <person name="Dellagostin O."/>
            <person name="de Oliveira A.C."/>
            <person name="Bevan M."/>
            <person name="Bancroft I."/>
            <person name="Minx P."/>
            <person name="Cordum H."/>
            <person name="Wilson R."/>
            <person name="Cheng Z."/>
            <person name="Jin W."/>
            <person name="Jiang J."/>
            <person name="Leong S.A."/>
            <person name="Iwama H."/>
            <person name="Gojobori T."/>
            <person name="Itoh T."/>
            <person name="Niimura Y."/>
            <person name="Fujii Y."/>
            <person name="Habara T."/>
            <person name="Sakai H."/>
            <person name="Sato Y."/>
            <person name="Wilson G."/>
            <person name="Kumar K."/>
            <person name="McCouch S."/>
            <person name="Juretic N."/>
            <person name="Hoen D."/>
            <person name="Wright S."/>
            <person name="Bruskiewich R."/>
            <person name="Bureau T."/>
            <person name="Miyao A."/>
            <person name="Hirochika H."/>
            <person name="Nishikawa T."/>
            <person name="Kadowaki K."/>
            <person name="Sugiura M."/>
            <person name="Burr B."/>
            <person name="Sasaki T."/>
        </authorList>
    </citation>
    <scope>NUCLEOTIDE SEQUENCE [LARGE SCALE GENOMIC DNA]</scope>
    <source>
        <strain evidence="4">cv. Nipponbare</strain>
    </source>
</reference>
<organism evidence="3 4">
    <name type="scientific">Oryza sativa subsp. japonica</name>
    <name type="common">Rice</name>
    <dbReference type="NCBI Taxonomy" id="39947"/>
    <lineage>
        <taxon>Eukaryota</taxon>
        <taxon>Viridiplantae</taxon>
        <taxon>Streptophyta</taxon>
        <taxon>Embryophyta</taxon>
        <taxon>Tracheophyta</taxon>
        <taxon>Spermatophyta</taxon>
        <taxon>Magnoliopsida</taxon>
        <taxon>Liliopsida</taxon>
        <taxon>Poales</taxon>
        <taxon>Poaceae</taxon>
        <taxon>BOP clade</taxon>
        <taxon>Oryzoideae</taxon>
        <taxon>Oryzeae</taxon>
        <taxon>Oryzinae</taxon>
        <taxon>Oryza</taxon>
        <taxon>Oryza sativa</taxon>
    </lineage>
</organism>
<proteinExistence type="predicted"/>
<evidence type="ECO:0000313" key="3">
    <source>
        <dbReference type="EMBL" id="BAD17611.1"/>
    </source>
</evidence>
<evidence type="ECO:0000313" key="2">
    <source>
        <dbReference type="EMBL" id="BAD17198.1"/>
    </source>
</evidence>
<protein>
    <submittedName>
        <fullName evidence="3">Uncharacterized protein</fullName>
    </submittedName>
</protein>
<reference evidence="4" key="4">
    <citation type="journal article" date="2008" name="Nucleic Acids Res.">
        <title>The rice annotation project database (RAP-DB): 2008 update.</title>
        <authorList>
            <consortium name="The rice annotation project (RAP)"/>
        </authorList>
    </citation>
    <scope>GENOME REANNOTATION</scope>
    <source>
        <strain evidence="4">cv. Nipponbare</strain>
    </source>
</reference>
<dbReference type="AlphaFoldDB" id="Q6YW49"/>
<dbReference type="Proteomes" id="UP000000763">
    <property type="component" value="Chromosome 2"/>
</dbReference>
<gene>
    <name evidence="3" type="ORF">B1131G07.7</name>
    <name evidence="2" type="ORF">P0027A02.36</name>
</gene>
<reference evidence="3" key="2">
    <citation type="submission" date="2002-10" db="EMBL/GenBank/DDBJ databases">
        <title>Oryza sativa nipponbare(GA3) genomic DNA, chromosome 2, BAC clone:B1131G07.</title>
        <authorList>
            <person name="Sasaki T."/>
            <person name="Matsumoto T."/>
            <person name="Katayose Y."/>
        </authorList>
    </citation>
    <scope>NUCLEOTIDE SEQUENCE</scope>
</reference>
<dbReference type="EMBL" id="AP004996">
    <property type="protein sequence ID" value="BAD17198.1"/>
    <property type="molecule type" value="Genomic_DNA"/>
</dbReference>
<accession>Q6YW49</accession>
<name>Q6YW49_ORYSJ</name>
<feature type="compositionally biased region" description="Low complexity" evidence="1">
    <location>
        <begin position="62"/>
        <end position="73"/>
    </location>
</feature>
<evidence type="ECO:0000313" key="4">
    <source>
        <dbReference type="Proteomes" id="UP000000763"/>
    </source>
</evidence>
<evidence type="ECO:0000256" key="1">
    <source>
        <dbReference type="SAM" id="MobiDB-lite"/>
    </source>
</evidence>
<dbReference type="EMBL" id="AP005797">
    <property type="protein sequence ID" value="BAD17611.1"/>
    <property type="molecule type" value="Genomic_DNA"/>
</dbReference>